<dbReference type="AlphaFoldDB" id="A0A6P7G934"/>
<keyword evidence="3" id="KW-0732">Signal</keyword>
<dbReference type="RefSeq" id="XP_028141348.1">
    <property type="nucleotide sequence ID" value="XM_028285547.1"/>
</dbReference>
<dbReference type="InParanoid" id="A0A6P7G934"/>
<dbReference type="GeneID" id="114335323"/>
<dbReference type="EnsemblMetazoa" id="XM_028285547.2">
    <property type="protein sequence ID" value="XP_028141348.1"/>
    <property type="gene ID" value="LOC114335323"/>
</dbReference>
<accession>A0A6P7G934</accession>
<feature type="chain" id="PRO_5027763034" evidence="3">
    <location>
        <begin position="25"/>
        <end position="359"/>
    </location>
</feature>
<reference evidence="4" key="2">
    <citation type="submission" date="2025-05" db="UniProtKB">
        <authorList>
            <consortium name="EnsemblMetazoa"/>
        </authorList>
    </citation>
    <scope>IDENTIFICATION</scope>
</reference>
<dbReference type="InterPro" id="IPR003591">
    <property type="entry name" value="Leu-rich_rpt_typical-subtyp"/>
</dbReference>
<evidence type="ECO:0000313" key="4">
    <source>
        <dbReference type="EnsemblMetazoa" id="XP_028141348.1"/>
    </source>
</evidence>
<dbReference type="PANTHER" id="PTHR31450:SF4">
    <property type="entry name" value="LEUCINE-RICH REPEAT-CONTAINING PROTEIN 19"/>
    <property type="match status" value="1"/>
</dbReference>
<evidence type="ECO:0000313" key="5">
    <source>
        <dbReference type="Proteomes" id="UP001652700"/>
    </source>
</evidence>
<dbReference type="GO" id="GO:0038023">
    <property type="term" value="F:signaling receptor activity"/>
    <property type="evidence" value="ECO:0007669"/>
    <property type="project" value="TreeGrafter"/>
</dbReference>
<keyword evidence="1" id="KW-0433">Leucine-rich repeat</keyword>
<proteinExistence type="predicted"/>
<dbReference type="Proteomes" id="UP001652700">
    <property type="component" value="Unplaced"/>
</dbReference>
<gene>
    <name evidence="6" type="primary">LOC114335323</name>
</gene>
<dbReference type="PANTHER" id="PTHR31450">
    <property type="entry name" value="LEUCINE-RICH REPEAT-CONTAINING PROTEIN 19 LRRC19 FAMILY MEMBER"/>
    <property type="match status" value="1"/>
</dbReference>
<protein>
    <submittedName>
        <fullName evidence="6">Chaoptin-like</fullName>
    </submittedName>
</protein>
<keyword evidence="2" id="KW-0677">Repeat</keyword>
<dbReference type="Pfam" id="PF13855">
    <property type="entry name" value="LRR_8"/>
    <property type="match status" value="2"/>
</dbReference>
<evidence type="ECO:0000313" key="6">
    <source>
        <dbReference type="RefSeq" id="XP_028141348.1"/>
    </source>
</evidence>
<dbReference type="InterPro" id="IPR001611">
    <property type="entry name" value="Leu-rich_rpt"/>
</dbReference>
<name>A0A6P7G934_DIAVI</name>
<dbReference type="OrthoDB" id="676979at2759"/>
<dbReference type="KEGG" id="dvv:114335323"/>
<keyword evidence="5" id="KW-1185">Reference proteome</keyword>
<sequence length="359" mass="40537">MSHKIIFAVFTIVLLTLPFKAISACGGIKNVLIEVKDSESERSNITFSGCLERKNFGGKTITEIHIRNQNIPNIGWEYIKHLVRLDVLELNNCKIKNIARGALKNLPRIRVVEVTHNLITEVTGGIYDIFETIKILRLNNNKISSITDEALSNMTMTEVNFSHNEFREWKKVWFAYSPDIEILDFSFNKIESIPKRAFDGMPVLKEVDFSYNKISSIGKEAFRALKSLKVLNLKSNRLSSLNTNIFPRKITIGTLNIASNLFWKLDLKEHKELSLREIGIDHNPWSCPCMGNLHAWLNANKVTLLNSDNCGLSFLPICITADSCDTPPNGKGLENYLSVINSLDDLQKECIGLLVATDP</sequence>
<dbReference type="GO" id="GO:1901224">
    <property type="term" value="P:positive regulation of non-canonical NF-kappaB signal transduction"/>
    <property type="evidence" value="ECO:0007669"/>
    <property type="project" value="TreeGrafter"/>
</dbReference>
<dbReference type="SUPFAM" id="SSF52058">
    <property type="entry name" value="L domain-like"/>
    <property type="match status" value="1"/>
</dbReference>
<dbReference type="InterPro" id="IPR032675">
    <property type="entry name" value="LRR_dom_sf"/>
</dbReference>
<dbReference type="Gene3D" id="3.80.10.10">
    <property type="entry name" value="Ribonuclease Inhibitor"/>
    <property type="match status" value="2"/>
</dbReference>
<evidence type="ECO:0000256" key="1">
    <source>
        <dbReference type="ARBA" id="ARBA00022614"/>
    </source>
</evidence>
<feature type="signal peptide" evidence="3">
    <location>
        <begin position="1"/>
        <end position="24"/>
    </location>
</feature>
<evidence type="ECO:0000256" key="2">
    <source>
        <dbReference type="ARBA" id="ARBA00022737"/>
    </source>
</evidence>
<organism evidence="6">
    <name type="scientific">Diabrotica virgifera virgifera</name>
    <name type="common">western corn rootworm</name>
    <dbReference type="NCBI Taxonomy" id="50390"/>
    <lineage>
        <taxon>Eukaryota</taxon>
        <taxon>Metazoa</taxon>
        <taxon>Ecdysozoa</taxon>
        <taxon>Arthropoda</taxon>
        <taxon>Hexapoda</taxon>
        <taxon>Insecta</taxon>
        <taxon>Pterygota</taxon>
        <taxon>Neoptera</taxon>
        <taxon>Endopterygota</taxon>
        <taxon>Coleoptera</taxon>
        <taxon>Polyphaga</taxon>
        <taxon>Cucujiformia</taxon>
        <taxon>Chrysomeloidea</taxon>
        <taxon>Chrysomelidae</taxon>
        <taxon>Galerucinae</taxon>
        <taxon>Diabroticina</taxon>
        <taxon>Diabroticites</taxon>
        <taxon>Diabrotica</taxon>
    </lineage>
</organism>
<dbReference type="GO" id="GO:0005886">
    <property type="term" value="C:plasma membrane"/>
    <property type="evidence" value="ECO:0007669"/>
    <property type="project" value="TreeGrafter"/>
</dbReference>
<dbReference type="SMART" id="SM00369">
    <property type="entry name" value="LRR_TYP"/>
    <property type="match status" value="6"/>
</dbReference>
<reference evidence="6" key="1">
    <citation type="submission" date="2025-04" db="UniProtKB">
        <authorList>
            <consortium name="RefSeq"/>
        </authorList>
    </citation>
    <scope>IDENTIFICATION</scope>
    <source>
        <tissue evidence="6">Whole insect</tissue>
    </source>
</reference>
<evidence type="ECO:0000256" key="3">
    <source>
        <dbReference type="SAM" id="SignalP"/>
    </source>
</evidence>